<evidence type="ECO:0000313" key="1">
    <source>
        <dbReference type="EMBL" id="SBV97574.1"/>
    </source>
</evidence>
<reference evidence="1" key="1">
    <citation type="submission" date="2016-04" db="EMBL/GenBank/DDBJ databases">
        <authorList>
            <person name="Evans L.H."/>
            <person name="Alamgir A."/>
            <person name="Owens N."/>
            <person name="Weber N.D."/>
            <person name="Virtaneva K."/>
            <person name="Barbian K."/>
            <person name="Babar A."/>
            <person name="Rosenke K."/>
        </authorList>
    </citation>
    <scope>NUCLEOTIDE SEQUENCE</scope>
    <source>
        <strain evidence="1">86</strain>
    </source>
</reference>
<proteinExistence type="predicted"/>
<protein>
    <submittedName>
        <fullName evidence="1">Uncharacterized protein</fullName>
    </submittedName>
</protein>
<organism evidence="1">
    <name type="scientific">uncultured Alphaproteobacteria bacterium</name>
    <dbReference type="NCBI Taxonomy" id="91750"/>
    <lineage>
        <taxon>Bacteria</taxon>
        <taxon>Pseudomonadati</taxon>
        <taxon>Pseudomonadota</taxon>
        <taxon>Alphaproteobacteria</taxon>
        <taxon>environmental samples</taxon>
    </lineage>
</organism>
<dbReference type="AlphaFoldDB" id="A0A212JDR1"/>
<accession>A0A212JDR1</accession>
<gene>
    <name evidence="1" type="ORF">KL86APRO_10901</name>
</gene>
<dbReference type="EMBL" id="FLUO01000001">
    <property type="protein sequence ID" value="SBV97574.1"/>
    <property type="molecule type" value="Genomic_DNA"/>
</dbReference>
<name>A0A212JDR1_9PROT</name>
<sequence>MGMDPLSLGAGAFGVANLVGRSDAASAQAKQQKARDALVLAERRRDQQSALEKTLARQNAGFAANGVDPASGSALGLARGAESRTARDLALIDADAAFHDQGRETGLSSSLLNLGQSGVGLAGRVGSLWGRWR</sequence>